<keyword evidence="4" id="KW-1185">Reference proteome</keyword>
<organism evidence="3 4">
    <name type="scientific">Dichanthelium oligosanthes</name>
    <dbReference type="NCBI Taxonomy" id="888268"/>
    <lineage>
        <taxon>Eukaryota</taxon>
        <taxon>Viridiplantae</taxon>
        <taxon>Streptophyta</taxon>
        <taxon>Embryophyta</taxon>
        <taxon>Tracheophyta</taxon>
        <taxon>Spermatophyta</taxon>
        <taxon>Magnoliopsida</taxon>
        <taxon>Liliopsida</taxon>
        <taxon>Poales</taxon>
        <taxon>Poaceae</taxon>
        <taxon>PACMAD clade</taxon>
        <taxon>Panicoideae</taxon>
        <taxon>Panicodae</taxon>
        <taxon>Paniceae</taxon>
        <taxon>Dichantheliinae</taxon>
        <taxon>Dichanthelium</taxon>
    </lineage>
</organism>
<sequence length="99" mass="10737">MQSRRRLEARRKRVERRNSMGSLPSGPPKPGGGEAPAAAANALQQLRRSVGSQGSTSVNAATEQGIQRTHHTLIALFLMFCYHGFVATALFIVPSMSLF</sequence>
<accession>A0A1E5WI57</accession>
<feature type="transmembrane region" description="Helical" evidence="2">
    <location>
        <begin position="73"/>
        <end position="93"/>
    </location>
</feature>
<comment type="caution">
    <text evidence="3">The sequence shown here is derived from an EMBL/GenBank/DDBJ whole genome shotgun (WGS) entry which is preliminary data.</text>
</comment>
<keyword evidence="2" id="KW-0812">Transmembrane</keyword>
<name>A0A1E5WI57_9POAL</name>
<dbReference type="AlphaFoldDB" id="A0A1E5WI57"/>
<evidence type="ECO:0000313" key="4">
    <source>
        <dbReference type="Proteomes" id="UP000095767"/>
    </source>
</evidence>
<reference evidence="3 4" key="1">
    <citation type="submission" date="2016-09" db="EMBL/GenBank/DDBJ databases">
        <title>The draft genome of Dichanthelium oligosanthes: A C3 panicoid grass species.</title>
        <authorList>
            <person name="Studer A.J."/>
            <person name="Schnable J.C."/>
            <person name="Brutnell T.P."/>
        </authorList>
    </citation>
    <scope>NUCLEOTIDE SEQUENCE [LARGE SCALE GENOMIC DNA]</scope>
    <source>
        <strain evidence="4">cv. Kellogg 1175</strain>
        <tissue evidence="3">Leaf</tissue>
    </source>
</reference>
<gene>
    <name evidence="3" type="ORF">BAE44_0002160</name>
</gene>
<protein>
    <recommendedName>
        <fullName evidence="5">Transmembrane protein</fullName>
    </recommendedName>
</protein>
<feature type="region of interest" description="Disordered" evidence="1">
    <location>
        <begin position="1"/>
        <end position="39"/>
    </location>
</feature>
<keyword evidence="2" id="KW-0472">Membrane</keyword>
<dbReference type="EMBL" id="LWDX02007766">
    <property type="protein sequence ID" value="OEL36820.1"/>
    <property type="molecule type" value="Genomic_DNA"/>
</dbReference>
<dbReference type="Proteomes" id="UP000095767">
    <property type="component" value="Unassembled WGS sequence"/>
</dbReference>
<evidence type="ECO:0000313" key="3">
    <source>
        <dbReference type="EMBL" id="OEL36820.1"/>
    </source>
</evidence>
<evidence type="ECO:0000256" key="1">
    <source>
        <dbReference type="SAM" id="MobiDB-lite"/>
    </source>
</evidence>
<proteinExistence type="predicted"/>
<evidence type="ECO:0008006" key="5">
    <source>
        <dbReference type="Google" id="ProtNLM"/>
    </source>
</evidence>
<evidence type="ECO:0000256" key="2">
    <source>
        <dbReference type="SAM" id="Phobius"/>
    </source>
</evidence>
<keyword evidence="2" id="KW-1133">Transmembrane helix</keyword>